<dbReference type="RefSeq" id="WP_174404327.1">
    <property type="nucleotide sequence ID" value="NZ_BLVO01000012.1"/>
</dbReference>
<keyword evidence="8" id="KW-0902">Two-component regulatory system</keyword>
<feature type="domain" description="Histidine kinase" evidence="10">
    <location>
        <begin position="279"/>
        <end position="491"/>
    </location>
</feature>
<dbReference type="PANTHER" id="PTHR43065:SF10">
    <property type="entry name" value="PEROXIDE STRESS-ACTIVATED HISTIDINE KINASE MAK3"/>
    <property type="match status" value="1"/>
</dbReference>
<keyword evidence="5" id="KW-0547">Nucleotide-binding</keyword>
<comment type="catalytic activity">
    <reaction evidence="1">
        <text>ATP + protein L-histidine = ADP + protein N-phospho-L-histidine.</text>
        <dbReference type="EC" id="2.7.13.3"/>
    </reaction>
</comment>
<feature type="transmembrane region" description="Helical" evidence="9">
    <location>
        <begin position="178"/>
        <end position="203"/>
    </location>
</feature>
<dbReference type="InterPro" id="IPR005467">
    <property type="entry name" value="His_kinase_dom"/>
</dbReference>
<dbReference type="EMBL" id="BLVO01000012">
    <property type="protein sequence ID" value="GFM32634.1"/>
    <property type="molecule type" value="Genomic_DNA"/>
</dbReference>
<reference evidence="11 12" key="1">
    <citation type="submission" date="2020-05" db="EMBL/GenBank/DDBJ databases">
        <title>Draft genome sequence of Desulfovibrio sp. strain HN2T.</title>
        <authorList>
            <person name="Ueno A."/>
            <person name="Tamazawa S."/>
            <person name="Tamamura S."/>
            <person name="Murakami T."/>
            <person name="Kiyama T."/>
            <person name="Inomata H."/>
            <person name="Amano Y."/>
            <person name="Miyakawa K."/>
            <person name="Tamaki H."/>
            <person name="Naganuma T."/>
            <person name="Kaneko K."/>
        </authorList>
    </citation>
    <scope>NUCLEOTIDE SEQUENCE [LARGE SCALE GENOMIC DNA]</scope>
    <source>
        <strain evidence="11 12">HN2</strain>
    </source>
</reference>
<evidence type="ECO:0000256" key="7">
    <source>
        <dbReference type="ARBA" id="ARBA00022840"/>
    </source>
</evidence>
<proteinExistence type="predicted"/>
<dbReference type="SUPFAM" id="SSF55874">
    <property type="entry name" value="ATPase domain of HSP90 chaperone/DNA topoisomerase II/histidine kinase"/>
    <property type="match status" value="1"/>
</dbReference>
<dbReference type="SMART" id="SM00387">
    <property type="entry name" value="HATPase_c"/>
    <property type="match status" value="1"/>
</dbReference>
<dbReference type="InterPro" id="IPR003594">
    <property type="entry name" value="HATPase_dom"/>
</dbReference>
<name>A0A7J0BHS1_9BACT</name>
<dbReference type="PRINTS" id="PR00344">
    <property type="entry name" value="BCTRLSENSOR"/>
</dbReference>
<organism evidence="11 12">
    <name type="scientific">Desulfovibrio subterraneus</name>
    <dbReference type="NCBI Taxonomy" id="2718620"/>
    <lineage>
        <taxon>Bacteria</taxon>
        <taxon>Pseudomonadati</taxon>
        <taxon>Thermodesulfobacteriota</taxon>
        <taxon>Desulfovibrionia</taxon>
        <taxon>Desulfovibrionales</taxon>
        <taxon>Desulfovibrionaceae</taxon>
        <taxon>Desulfovibrio</taxon>
    </lineage>
</organism>
<dbReference type="GO" id="GO:0005524">
    <property type="term" value="F:ATP binding"/>
    <property type="evidence" value="ECO:0007669"/>
    <property type="project" value="UniProtKB-KW"/>
</dbReference>
<dbReference type="EC" id="2.7.13.3" evidence="2"/>
<dbReference type="Gene3D" id="1.10.287.130">
    <property type="match status" value="1"/>
</dbReference>
<accession>A0A7J0BHS1</accession>
<dbReference type="Proteomes" id="UP000503840">
    <property type="component" value="Unassembled WGS sequence"/>
</dbReference>
<keyword evidence="4" id="KW-0808">Transferase</keyword>
<keyword evidence="3" id="KW-0597">Phosphoprotein</keyword>
<keyword evidence="9" id="KW-1133">Transmembrane helix</keyword>
<evidence type="ECO:0000256" key="1">
    <source>
        <dbReference type="ARBA" id="ARBA00000085"/>
    </source>
</evidence>
<keyword evidence="6" id="KW-0418">Kinase</keyword>
<evidence type="ECO:0000256" key="5">
    <source>
        <dbReference type="ARBA" id="ARBA00022741"/>
    </source>
</evidence>
<dbReference type="InterPro" id="IPR003661">
    <property type="entry name" value="HisK_dim/P_dom"/>
</dbReference>
<dbReference type="GO" id="GO:0000155">
    <property type="term" value="F:phosphorelay sensor kinase activity"/>
    <property type="evidence" value="ECO:0007669"/>
    <property type="project" value="InterPro"/>
</dbReference>
<dbReference type="PROSITE" id="PS50109">
    <property type="entry name" value="HIS_KIN"/>
    <property type="match status" value="1"/>
</dbReference>
<evidence type="ECO:0000259" key="10">
    <source>
        <dbReference type="PROSITE" id="PS50109"/>
    </source>
</evidence>
<evidence type="ECO:0000313" key="12">
    <source>
        <dbReference type="Proteomes" id="UP000503840"/>
    </source>
</evidence>
<evidence type="ECO:0000256" key="8">
    <source>
        <dbReference type="ARBA" id="ARBA00023012"/>
    </source>
</evidence>
<evidence type="ECO:0000256" key="4">
    <source>
        <dbReference type="ARBA" id="ARBA00022679"/>
    </source>
</evidence>
<dbReference type="SMART" id="SM00388">
    <property type="entry name" value="HisKA"/>
    <property type="match status" value="1"/>
</dbReference>
<dbReference type="SUPFAM" id="SSF47384">
    <property type="entry name" value="Homodimeric domain of signal transducing histidine kinase"/>
    <property type="match status" value="1"/>
</dbReference>
<sequence length="498" mass="55753">MSLSLRKRILLLLTAIVLVNIVGAGVTLWYTQRSKALQSGIIDMEVGAMHAAFGLTSELLSQRGYTTYFFLNSDPAWLNQMEIHHKAFQEQLALARNFSTLSGGRDILNEIESQYIRYVYAREQVIEHYKNNRRDDGARLHWTIRERFHNILTLCDEFRALHEQSIQKQRASYLRESAMLVALAVTGILLSAFAGAWLASVLVQRVLNPIRDMAVHTLEVMDPGHKKSGTKVDNEVEALGEKLRTLISDVGDVQKQLDASRESLMQSEKLALVGKLAAGVAHSIRNPLTSVKMRLFSLERSLVLDEHQREDFEVVSEEISHVESIVKNFLEFARRPKLRPRKQSPSDVVDMALKLLRHRLESSGTEIVLKRTSRLPELPLDADQLKEVFVNLIINACDALVTGGTITVTEETGLMEPMGEVVVIRIADNGPGIPPDILDRVFDPFFSTKEEGSGLGLAIARRVVEEHGGWLHVRAGDEGGAVFVIALPGSRRSTWLRS</sequence>
<dbReference type="InterPro" id="IPR036097">
    <property type="entry name" value="HisK_dim/P_sf"/>
</dbReference>
<gene>
    <name evidence="11" type="ORF">DSM101010T_09990</name>
</gene>
<evidence type="ECO:0000256" key="6">
    <source>
        <dbReference type="ARBA" id="ARBA00022777"/>
    </source>
</evidence>
<keyword evidence="12" id="KW-1185">Reference proteome</keyword>
<keyword evidence="9" id="KW-0472">Membrane</keyword>
<dbReference type="CDD" id="cd00082">
    <property type="entry name" value="HisKA"/>
    <property type="match status" value="1"/>
</dbReference>
<dbReference type="InterPro" id="IPR004358">
    <property type="entry name" value="Sig_transdc_His_kin-like_C"/>
</dbReference>
<evidence type="ECO:0000256" key="2">
    <source>
        <dbReference type="ARBA" id="ARBA00012438"/>
    </source>
</evidence>
<evidence type="ECO:0000256" key="3">
    <source>
        <dbReference type="ARBA" id="ARBA00022553"/>
    </source>
</evidence>
<dbReference type="InterPro" id="IPR036890">
    <property type="entry name" value="HATPase_C_sf"/>
</dbReference>
<evidence type="ECO:0000313" key="11">
    <source>
        <dbReference type="EMBL" id="GFM32634.1"/>
    </source>
</evidence>
<protein>
    <recommendedName>
        <fullName evidence="2">histidine kinase</fullName>
        <ecNumber evidence="2">2.7.13.3</ecNumber>
    </recommendedName>
</protein>
<dbReference type="Pfam" id="PF00512">
    <property type="entry name" value="HisKA"/>
    <property type="match status" value="1"/>
</dbReference>
<keyword evidence="9" id="KW-0812">Transmembrane</keyword>
<dbReference type="Gene3D" id="3.30.565.10">
    <property type="entry name" value="Histidine kinase-like ATPase, C-terminal domain"/>
    <property type="match status" value="1"/>
</dbReference>
<keyword evidence="7" id="KW-0067">ATP-binding</keyword>
<evidence type="ECO:0000256" key="9">
    <source>
        <dbReference type="SAM" id="Phobius"/>
    </source>
</evidence>
<comment type="caution">
    <text evidence="11">The sequence shown here is derived from an EMBL/GenBank/DDBJ whole genome shotgun (WGS) entry which is preliminary data.</text>
</comment>
<dbReference type="PANTHER" id="PTHR43065">
    <property type="entry name" value="SENSOR HISTIDINE KINASE"/>
    <property type="match status" value="1"/>
</dbReference>
<dbReference type="Pfam" id="PF02518">
    <property type="entry name" value="HATPase_c"/>
    <property type="match status" value="1"/>
</dbReference>
<dbReference type="AlphaFoldDB" id="A0A7J0BHS1"/>
<dbReference type="CDD" id="cd00075">
    <property type="entry name" value="HATPase"/>
    <property type="match status" value="1"/>
</dbReference>